<comment type="caution">
    <text evidence="2">The sequence shown here is derived from an EMBL/GenBank/DDBJ whole genome shotgun (WGS) entry which is preliminary data.</text>
</comment>
<feature type="signal peptide" evidence="1">
    <location>
        <begin position="1"/>
        <end position="36"/>
    </location>
</feature>
<evidence type="ECO:0000313" key="3">
    <source>
        <dbReference type="Proteomes" id="UP000652761"/>
    </source>
</evidence>
<proteinExistence type="predicted"/>
<gene>
    <name evidence="2" type="ORF">Taro_033683</name>
</gene>
<evidence type="ECO:0000313" key="2">
    <source>
        <dbReference type="EMBL" id="MQM00939.1"/>
    </source>
</evidence>
<reference evidence="2" key="1">
    <citation type="submission" date="2017-07" db="EMBL/GenBank/DDBJ databases">
        <title>Taro Niue Genome Assembly and Annotation.</title>
        <authorList>
            <person name="Atibalentja N."/>
            <person name="Keating K."/>
            <person name="Fields C.J."/>
        </authorList>
    </citation>
    <scope>NUCLEOTIDE SEQUENCE</scope>
    <source>
        <strain evidence="2">Niue_2</strain>
        <tissue evidence="2">Leaf</tissue>
    </source>
</reference>
<sequence>MSRSSFGSRLGSRRLLASVLSSACLLTCLGLRPSDAECDRSIRRVQIRRRHHGRHDLVATSWSSPSCSEGDTSMVVFWLPGFWLWFVPWLVDGPLGGFWEVFYACLCLLVCLGYKLAVPFACGGCPASSLSSGDRHLRACPCDRLLPLHGTPIPVRLLEGVLRAAGVGLSVQTLFAKEVSTHPTMVSTQHLSIKGKKVDALSGQVDTGSCSQNNSFQNWGQQVDTASEQVDTGPCSQNILFSVWDSVSTPPPGQVDTLRKDCNLDWMFATCQPRAMGYQPRIVCPCTQRVSLESFEYKRSLIGPPSHQKRPNQLLEPPKSFLAATRGRLPPLLFVCFQKTNSHQFKCENWSVIPVETSEASQGSRSSRSLRWRRIQGRSNNSKVQSIGFGLEDCKPLPNPSFYKGVHLKNEIFSTPSLRSFSGHARVMDLERRGKRWGQRCRVICRALLAGSGSPRLLWHSFGADQLVLLTASLCVGSEAT</sequence>
<feature type="chain" id="PRO_5032658267" evidence="1">
    <location>
        <begin position="37"/>
        <end position="481"/>
    </location>
</feature>
<dbReference type="AlphaFoldDB" id="A0A843VVW4"/>
<keyword evidence="3" id="KW-1185">Reference proteome</keyword>
<dbReference type="Proteomes" id="UP000652761">
    <property type="component" value="Unassembled WGS sequence"/>
</dbReference>
<dbReference type="EMBL" id="NMUH01002587">
    <property type="protein sequence ID" value="MQM00939.1"/>
    <property type="molecule type" value="Genomic_DNA"/>
</dbReference>
<name>A0A843VVW4_COLES</name>
<organism evidence="2 3">
    <name type="scientific">Colocasia esculenta</name>
    <name type="common">Wild taro</name>
    <name type="synonym">Arum esculentum</name>
    <dbReference type="NCBI Taxonomy" id="4460"/>
    <lineage>
        <taxon>Eukaryota</taxon>
        <taxon>Viridiplantae</taxon>
        <taxon>Streptophyta</taxon>
        <taxon>Embryophyta</taxon>
        <taxon>Tracheophyta</taxon>
        <taxon>Spermatophyta</taxon>
        <taxon>Magnoliopsida</taxon>
        <taxon>Liliopsida</taxon>
        <taxon>Araceae</taxon>
        <taxon>Aroideae</taxon>
        <taxon>Colocasieae</taxon>
        <taxon>Colocasia</taxon>
    </lineage>
</organism>
<keyword evidence="1" id="KW-0732">Signal</keyword>
<protein>
    <submittedName>
        <fullName evidence="2">Uncharacterized protein</fullName>
    </submittedName>
</protein>
<evidence type="ECO:0000256" key="1">
    <source>
        <dbReference type="SAM" id="SignalP"/>
    </source>
</evidence>
<accession>A0A843VVW4</accession>